<dbReference type="PANTHER" id="PTHR11533:SF290">
    <property type="entry name" value="AMINOPEPTIDASE"/>
    <property type="match status" value="1"/>
</dbReference>
<comment type="subcellular location">
    <subcellularLocation>
        <location evidence="1">Cell membrane</location>
        <topology evidence="1">Lipid-anchor</topology>
        <topology evidence="1">GPI-anchor</topology>
    </subcellularLocation>
</comment>
<dbReference type="Gene3D" id="1.10.390.10">
    <property type="entry name" value="Neutral Protease Domain 2"/>
    <property type="match status" value="1"/>
</dbReference>
<keyword evidence="3" id="KW-0336">GPI-anchor</keyword>
<keyword evidence="5 11" id="KW-0479">Metal-binding</keyword>
<proteinExistence type="inferred from homology"/>
<evidence type="ECO:0000259" key="14">
    <source>
        <dbReference type="Pfam" id="PF01433"/>
    </source>
</evidence>
<dbReference type="GO" id="GO:0043171">
    <property type="term" value="P:peptide catabolic process"/>
    <property type="evidence" value="ECO:0007669"/>
    <property type="project" value="TreeGrafter"/>
</dbReference>
<dbReference type="InterPro" id="IPR034016">
    <property type="entry name" value="M1_APN-typ"/>
</dbReference>
<reference evidence="17" key="1">
    <citation type="submission" date="2025-08" db="UniProtKB">
        <authorList>
            <consortium name="RefSeq"/>
        </authorList>
    </citation>
    <scope>IDENTIFICATION</scope>
    <source>
        <tissue evidence="17">Whole body</tissue>
    </source>
</reference>
<dbReference type="Gene3D" id="2.60.40.1730">
    <property type="entry name" value="tricorn interacting facor f3 domain"/>
    <property type="match status" value="1"/>
</dbReference>
<dbReference type="InterPro" id="IPR001930">
    <property type="entry name" value="Peptidase_M1"/>
</dbReference>
<feature type="binding site" evidence="11">
    <location>
        <position position="356"/>
    </location>
    <ligand>
        <name>Zn(2+)</name>
        <dbReference type="ChEBI" id="CHEBI:29105"/>
        <note>catalytic</note>
    </ligand>
</feature>
<evidence type="ECO:0000256" key="10">
    <source>
        <dbReference type="PIRSR" id="PIRSR634016-1"/>
    </source>
</evidence>
<dbReference type="GO" id="GO:0005737">
    <property type="term" value="C:cytoplasm"/>
    <property type="evidence" value="ECO:0007669"/>
    <property type="project" value="TreeGrafter"/>
</dbReference>
<dbReference type="KEGG" id="ccal:113464996"/>
<dbReference type="GeneID" id="113464996"/>
<dbReference type="InterPro" id="IPR045357">
    <property type="entry name" value="Aminopeptidase_N-like_N"/>
</dbReference>
<feature type="chain" id="PRO_5042511702" evidence="13">
    <location>
        <begin position="21"/>
        <end position="424"/>
    </location>
</feature>
<keyword evidence="7 11" id="KW-0862">Zinc</keyword>
<dbReference type="CDD" id="cd09601">
    <property type="entry name" value="M1_APN-Q_like"/>
    <property type="match status" value="1"/>
</dbReference>
<dbReference type="PRINTS" id="PR00756">
    <property type="entry name" value="ALADIPTASE"/>
</dbReference>
<dbReference type="InterPro" id="IPR042097">
    <property type="entry name" value="Aminopeptidase_N-like_N_sf"/>
</dbReference>
<evidence type="ECO:0000256" key="8">
    <source>
        <dbReference type="ARBA" id="ARBA00023049"/>
    </source>
</evidence>
<feature type="binding site" evidence="11">
    <location>
        <position position="333"/>
    </location>
    <ligand>
        <name>Zn(2+)</name>
        <dbReference type="ChEBI" id="CHEBI:29105"/>
        <note>catalytic</note>
    </ligand>
</feature>
<feature type="signal peptide" evidence="13">
    <location>
        <begin position="1"/>
        <end position="20"/>
    </location>
</feature>
<dbReference type="RefSeq" id="XP_026673854.1">
    <property type="nucleotide sequence ID" value="XM_026818053.1"/>
</dbReference>
<evidence type="ECO:0000256" key="2">
    <source>
        <dbReference type="ARBA" id="ARBA00010136"/>
    </source>
</evidence>
<organism evidence="16 17">
    <name type="scientific">Ceratina calcarata</name>
    <dbReference type="NCBI Taxonomy" id="156304"/>
    <lineage>
        <taxon>Eukaryota</taxon>
        <taxon>Metazoa</taxon>
        <taxon>Ecdysozoa</taxon>
        <taxon>Arthropoda</taxon>
        <taxon>Hexapoda</taxon>
        <taxon>Insecta</taxon>
        <taxon>Pterygota</taxon>
        <taxon>Neoptera</taxon>
        <taxon>Endopterygota</taxon>
        <taxon>Hymenoptera</taxon>
        <taxon>Apocrita</taxon>
        <taxon>Aculeata</taxon>
        <taxon>Apoidea</taxon>
        <taxon>Anthophila</taxon>
        <taxon>Apidae</taxon>
        <taxon>Ceratina</taxon>
        <taxon>Zadontomerus</taxon>
    </lineage>
</organism>
<evidence type="ECO:0000256" key="11">
    <source>
        <dbReference type="PIRSR" id="PIRSR634016-3"/>
    </source>
</evidence>
<accession>A0AAJ7WF36</accession>
<dbReference type="PANTHER" id="PTHR11533">
    <property type="entry name" value="PROTEASE M1 ZINC METALLOPROTEASE"/>
    <property type="match status" value="1"/>
</dbReference>
<feature type="domain" description="Peptidase M1 membrane alanine aminopeptidase" evidence="14">
    <location>
        <begin position="260"/>
        <end position="422"/>
    </location>
</feature>
<feature type="site" description="Transition state stabilizer" evidence="12">
    <location>
        <position position="420"/>
    </location>
</feature>
<keyword evidence="9" id="KW-0449">Lipoprotein</keyword>
<dbReference type="GO" id="GO:0005615">
    <property type="term" value="C:extracellular space"/>
    <property type="evidence" value="ECO:0007669"/>
    <property type="project" value="TreeGrafter"/>
</dbReference>
<evidence type="ECO:0000256" key="3">
    <source>
        <dbReference type="ARBA" id="ARBA00022622"/>
    </source>
</evidence>
<evidence type="ECO:0000256" key="1">
    <source>
        <dbReference type="ARBA" id="ARBA00004609"/>
    </source>
</evidence>
<keyword evidence="13" id="KW-0732">Signal</keyword>
<name>A0AAJ7WF36_9HYME</name>
<protein>
    <submittedName>
        <fullName evidence="17">Aminopeptidase M1-like</fullName>
    </submittedName>
</protein>
<sequence>MMRTFVTFLLVLGICRVCSSFENINDDEVKLKNILPSGVVIPIAYKLHLKPDLVKFTFDGETEITLIALITDVALTLNSKFLTVHDLKFVDLNTTNTLESKYIEDEEQETLNVTIKPHFEKDHHYSLQIKYAAILRNDGKGFYMSMMRTNGSTGYVVTTNFEPTGARLAFPCWDEPAYKAKFTISLTHNKTLQALSNTEVLKKEEENGMITTTFKQTPLMSTYLVAFVLSDYQFKEDKVGNFTYRVWTKASAINQTDFVLKMGRKFLELLNSYTNISYQTYMPDKIDQVSINDLRPNAIENWGLVIYRENYFLYDEASYTTRSKINVLMTIAHEISHQWFGNLISPKWWKYIWLNEGFGNYFQYFMSHKIVPELRLGDMFVVESMQETAMDIDAYPVVHPMNYDAITPEDIRDLFGSITYQKDT</sequence>
<evidence type="ECO:0000256" key="5">
    <source>
        <dbReference type="ARBA" id="ARBA00022723"/>
    </source>
</evidence>
<dbReference type="Pfam" id="PF01433">
    <property type="entry name" value="Peptidase_M1"/>
    <property type="match status" value="1"/>
</dbReference>
<dbReference type="SUPFAM" id="SSF55486">
    <property type="entry name" value="Metalloproteases ('zincins'), catalytic domain"/>
    <property type="match status" value="1"/>
</dbReference>
<keyword evidence="6" id="KW-0378">Hydrolase</keyword>
<keyword evidence="3" id="KW-0325">Glycoprotein</keyword>
<comment type="similarity">
    <text evidence="2">Belongs to the peptidase M1 family.</text>
</comment>
<evidence type="ECO:0000256" key="6">
    <source>
        <dbReference type="ARBA" id="ARBA00022801"/>
    </source>
</evidence>
<keyword evidence="8" id="KW-0482">Metalloprotease</keyword>
<evidence type="ECO:0000256" key="12">
    <source>
        <dbReference type="PIRSR" id="PIRSR634016-4"/>
    </source>
</evidence>
<evidence type="ECO:0000256" key="9">
    <source>
        <dbReference type="ARBA" id="ARBA00023288"/>
    </source>
</evidence>
<dbReference type="InterPro" id="IPR050344">
    <property type="entry name" value="Peptidase_M1_aminopeptidases"/>
</dbReference>
<dbReference type="Pfam" id="PF17900">
    <property type="entry name" value="Peptidase_M1_N"/>
    <property type="match status" value="1"/>
</dbReference>
<keyword evidence="4" id="KW-0645">Protease</keyword>
<feature type="binding site" evidence="11">
    <location>
        <position position="337"/>
    </location>
    <ligand>
        <name>Zn(2+)</name>
        <dbReference type="ChEBI" id="CHEBI:29105"/>
        <note>catalytic</note>
    </ligand>
</feature>
<dbReference type="Proteomes" id="UP000694925">
    <property type="component" value="Unplaced"/>
</dbReference>
<evidence type="ECO:0000313" key="17">
    <source>
        <dbReference type="RefSeq" id="XP_026673854.1"/>
    </source>
</evidence>
<gene>
    <name evidence="17" type="primary">LOC113464996</name>
</gene>
<dbReference type="InterPro" id="IPR027268">
    <property type="entry name" value="Peptidase_M4/M1_CTD_sf"/>
</dbReference>
<evidence type="ECO:0000259" key="15">
    <source>
        <dbReference type="Pfam" id="PF17900"/>
    </source>
</evidence>
<feature type="domain" description="Aminopeptidase N-like N-terminal" evidence="15">
    <location>
        <begin position="42"/>
        <end position="224"/>
    </location>
</feature>
<comment type="cofactor">
    <cofactor evidence="11">
        <name>Zn(2+)</name>
        <dbReference type="ChEBI" id="CHEBI:29105"/>
    </cofactor>
    <text evidence="11">Binds 1 zinc ion per subunit.</text>
</comment>
<dbReference type="GO" id="GO:0070006">
    <property type="term" value="F:metalloaminopeptidase activity"/>
    <property type="evidence" value="ECO:0007669"/>
    <property type="project" value="TreeGrafter"/>
</dbReference>
<dbReference type="GO" id="GO:0006508">
    <property type="term" value="P:proteolysis"/>
    <property type="evidence" value="ECO:0007669"/>
    <property type="project" value="UniProtKB-KW"/>
</dbReference>
<dbReference type="GO" id="GO:0042277">
    <property type="term" value="F:peptide binding"/>
    <property type="evidence" value="ECO:0007669"/>
    <property type="project" value="TreeGrafter"/>
</dbReference>
<evidence type="ECO:0000256" key="7">
    <source>
        <dbReference type="ARBA" id="ARBA00022833"/>
    </source>
</evidence>
<dbReference type="InterPro" id="IPR014782">
    <property type="entry name" value="Peptidase_M1_dom"/>
</dbReference>
<keyword evidence="16" id="KW-1185">Reference proteome</keyword>
<evidence type="ECO:0000256" key="13">
    <source>
        <dbReference type="SAM" id="SignalP"/>
    </source>
</evidence>
<keyword evidence="3" id="KW-0472">Membrane</keyword>
<evidence type="ECO:0000313" key="16">
    <source>
        <dbReference type="Proteomes" id="UP000694925"/>
    </source>
</evidence>
<dbReference type="GO" id="GO:0005886">
    <property type="term" value="C:plasma membrane"/>
    <property type="evidence" value="ECO:0007669"/>
    <property type="project" value="UniProtKB-SubCell"/>
</dbReference>
<evidence type="ECO:0000256" key="4">
    <source>
        <dbReference type="ARBA" id="ARBA00022670"/>
    </source>
</evidence>
<dbReference type="SUPFAM" id="SSF63737">
    <property type="entry name" value="Leukotriene A4 hydrolase N-terminal domain"/>
    <property type="match status" value="1"/>
</dbReference>
<dbReference type="AlphaFoldDB" id="A0AAJ7WF36"/>
<dbReference type="GO" id="GO:0098552">
    <property type="term" value="C:side of membrane"/>
    <property type="evidence" value="ECO:0007669"/>
    <property type="project" value="UniProtKB-KW"/>
</dbReference>
<dbReference type="GO" id="GO:0008270">
    <property type="term" value="F:zinc ion binding"/>
    <property type="evidence" value="ECO:0007669"/>
    <property type="project" value="InterPro"/>
</dbReference>
<feature type="active site" description="Proton acceptor" evidence="10">
    <location>
        <position position="334"/>
    </location>
</feature>